<dbReference type="RefSeq" id="WP_013065365.1">
    <property type="nucleotide sequence ID" value="NZ_BPTT01000001.1"/>
</dbReference>
<name>A0AA37I661_XYLRU</name>
<gene>
    <name evidence="8" type="ORF">PRMUPPPA20_06090</name>
</gene>
<dbReference type="EMBL" id="BPTT01000001">
    <property type="protein sequence ID" value="GJG32500.1"/>
    <property type="molecule type" value="Genomic_DNA"/>
</dbReference>
<feature type="transmembrane region" description="Helical" evidence="7">
    <location>
        <begin position="6"/>
        <end position="28"/>
    </location>
</feature>
<evidence type="ECO:0000256" key="7">
    <source>
        <dbReference type="SAM" id="Phobius"/>
    </source>
</evidence>
<sequence>MNRIIAYIKTLGLLLELLFCNFFLRLFLRKPNYDKKYRISLCGIFKNEASFLKEWIEFHEMIGVEHFYLYNNNSEDNYKEILQSYIDRGLVTLVDWPYDQAQIAAYQNFYETYRHETQWVSFLDIDEFFCPRYAKTIGEWLSTMDKYPVLVLYWRMFGTSGKLHHNNDELVIEQYHVSWDHLYHCGKCLVNTDYGISVFDTSTHHLTRVKYPLFGGFFNVTVFPANQFGWFVFDPIHFGRFFDESKYSIQINHYWSKAWEVYEKKRRMTDVYFKENPKLNLSYFYEHEHENRTENHTIFRFLMQLKLKMGLFDYENN</sequence>
<dbReference type="GeneID" id="31499647"/>
<evidence type="ECO:0000256" key="1">
    <source>
        <dbReference type="ARBA" id="ARBA00004167"/>
    </source>
</evidence>
<protein>
    <recommendedName>
        <fullName evidence="10">Glycosyltransferase family 92</fullName>
    </recommendedName>
</protein>
<dbReference type="SUPFAM" id="SSF53448">
    <property type="entry name" value="Nucleotide-diphospho-sugar transferases"/>
    <property type="match status" value="1"/>
</dbReference>
<evidence type="ECO:0000256" key="3">
    <source>
        <dbReference type="ARBA" id="ARBA00022679"/>
    </source>
</evidence>
<reference evidence="8" key="1">
    <citation type="submission" date="2021-08" db="EMBL/GenBank/DDBJ databases">
        <title>Prevotella lacticifex sp. nov., isolated from rumen of cow.</title>
        <authorList>
            <person name="Shinkai T."/>
            <person name="Ikeyama N."/>
            <person name="Kumagai M."/>
            <person name="Ohmori H."/>
            <person name="Sakamoto M."/>
            <person name="Ohkuma M."/>
            <person name="Mitsumori M."/>
        </authorList>
    </citation>
    <scope>NUCLEOTIDE SEQUENCE</scope>
    <source>
        <strain evidence="8">JCM 8259</strain>
    </source>
</reference>
<dbReference type="Pfam" id="PF01697">
    <property type="entry name" value="Glyco_transf_92"/>
    <property type="match status" value="1"/>
</dbReference>
<dbReference type="InterPro" id="IPR008166">
    <property type="entry name" value="Glyco_transf_92"/>
</dbReference>
<dbReference type="GO" id="GO:0005737">
    <property type="term" value="C:cytoplasm"/>
    <property type="evidence" value="ECO:0007669"/>
    <property type="project" value="TreeGrafter"/>
</dbReference>
<accession>A0AA37I661</accession>
<keyword evidence="4 7" id="KW-0812">Transmembrane</keyword>
<keyword evidence="3" id="KW-0808">Transferase</keyword>
<dbReference type="GO" id="GO:0016020">
    <property type="term" value="C:membrane"/>
    <property type="evidence" value="ECO:0007669"/>
    <property type="project" value="UniProtKB-SubCell"/>
</dbReference>
<dbReference type="Proteomes" id="UP000887097">
    <property type="component" value="Unassembled WGS sequence"/>
</dbReference>
<dbReference type="PANTHER" id="PTHR21461:SF69">
    <property type="entry name" value="GLYCOSYLTRANSFERASE FAMILY 92 PROTEIN"/>
    <property type="match status" value="1"/>
</dbReference>
<comment type="caution">
    <text evidence="8">The sequence shown here is derived from an EMBL/GenBank/DDBJ whole genome shotgun (WGS) entry which is preliminary data.</text>
</comment>
<organism evidence="8 9">
    <name type="scientific">Xylanibacter ruminicola</name>
    <name type="common">Prevotella ruminicola</name>
    <dbReference type="NCBI Taxonomy" id="839"/>
    <lineage>
        <taxon>Bacteria</taxon>
        <taxon>Pseudomonadati</taxon>
        <taxon>Bacteroidota</taxon>
        <taxon>Bacteroidia</taxon>
        <taxon>Bacteroidales</taxon>
        <taxon>Prevotellaceae</taxon>
        <taxon>Xylanibacter</taxon>
    </lineage>
</organism>
<keyword evidence="2" id="KW-0328">Glycosyltransferase</keyword>
<keyword evidence="6 7" id="KW-0472">Membrane</keyword>
<dbReference type="InterPro" id="IPR029044">
    <property type="entry name" value="Nucleotide-diphossugar_trans"/>
</dbReference>
<keyword evidence="5 7" id="KW-1133">Transmembrane helix</keyword>
<dbReference type="PANTHER" id="PTHR21461">
    <property type="entry name" value="GLYCOSYLTRANSFERASE FAMILY 92 PROTEIN"/>
    <property type="match status" value="1"/>
</dbReference>
<dbReference type="GO" id="GO:0016757">
    <property type="term" value="F:glycosyltransferase activity"/>
    <property type="evidence" value="ECO:0007669"/>
    <property type="project" value="UniProtKB-KW"/>
</dbReference>
<evidence type="ECO:0000256" key="4">
    <source>
        <dbReference type="ARBA" id="ARBA00022692"/>
    </source>
</evidence>
<dbReference type="AlphaFoldDB" id="A0AA37I661"/>
<evidence type="ECO:0000313" key="9">
    <source>
        <dbReference type="Proteomes" id="UP000887097"/>
    </source>
</evidence>
<comment type="subcellular location">
    <subcellularLocation>
        <location evidence="1">Membrane</location>
        <topology evidence="1">Single-pass membrane protein</topology>
    </subcellularLocation>
</comment>
<evidence type="ECO:0000256" key="5">
    <source>
        <dbReference type="ARBA" id="ARBA00022989"/>
    </source>
</evidence>
<evidence type="ECO:0000313" key="8">
    <source>
        <dbReference type="EMBL" id="GJG32500.1"/>
    </source>
</evidence>
<evidence type="ECO:0000256" key="6">
    <source>
        <dbReference type="ARBA" id="ARBA00023136"/>
    </source>
</evidence>
<evidence type="ECO:0008006" key="10">
    <source>
        <dbReference type="Google" id="ProtNLM"/>
    </source>
</evidence>
<evidence type="ECO:0000256" key="2">
    <source>
        <dbReference type="ARBA" id="ARBA00022676"/>
    </source>
</evidence>
<proteinExistence type="predicted"/>